<keyword evidence="4" id="KW-1015">Disulfide bond</keyword>
<dbReference type="AlphaFoldDB" id="A0A6J8E358"/>
<keyword evidence="2" id="KW-0732">Signal</keyword>
<reference evidence="7 8" key="1">
    <citation type="submission" date="2020-06" db="EMBL/GenBank/DDBJ databases">
        <authorList>
            <person name="Li R."/>
            <person name="Bekaert M."/>
        </authorList>
    </citation>
    <scope>NUCLEOTIDE SEQUENCE [LARGE SCALE GENOMIC DNA]</scope>
    <source>
        <strain evidence="8">wild</strain>
    </source>
</reference>
<dbReference type="PANTHER" id="PTHR24043:SF8">
    <property type="entry name" value="EGF-LIKE DOMAIN-CONTAINING PROTEIN"/>
    <property type="match status" value="1"/>
</dbReference>
<dbReference type="Proteomes" id="UP000507470">
    <property type="component" value="Unassembled WGS sequence"/>
</dbReference>
<evidence type="ECO:0000256" key="2">
    <source>
        <dbReference type="ARBA" id="ARBA00022729"/>
    </source>
</evidence>
<keyword evidence="5" id="KW-0812">Transmembrane</keyword>
<dbReference type="EMBL" id="CACVKT020008391">
    <property type="protein sequence ID" value="CAC5415249.1"/>
    <property type="molecule type" value="Genomic_DNA"/>
</dbReference>
<dbReference type="InterPro" id="IPR042635">
    <property type="entry name" value="MEGF10/SREC1/2-like"/>
</dbReference>
<feature type="transmembrane region" description="Helical" evidence="5">
    <location>
        <begin position="141"/>
        <end position="164"/>
    </location>
</feature>
<protein>
    <recommendedName>
        <fullName evidence="6">EGF-like domain-containing protein</fullName>
    </recommendedName>
</protein>
<keyword evidence="3" id="KW-0677">Repeat</keyword>
<accession>A0A6J8E358</accession>
<evidence type="ECO:0000256" key="4">
    <source>
        <dbReference type="ARBA" id="ARBA00023157"/>
    </source>
</evidence>
<keyword evidence="8" id="KW-1185">Reference proteome</keyword>
<feature type="domain" description="EGF-like" evidence="6">
    <location>
        <begin position="119"/>
        <end position="130"/>
    </location>
</feature>
<proteinExistence type="predicted"/>
<gene>
    <name evidence="7" type="ORF">MCOR_47955</name>
</gene>
<keyword evidence="5" id="KW-0472">Membrane</keyword>
<dbReference type="Gene3D" id="2.170.300.10">
    <property type="entry name" value="Tie2 ligand-binding domain superfamily"/>
    <property type="match status" value="1"/>
</dbReference>
<dbReference type="FunFam" id="2.170.300.10:FF:000041">
    <property type="entry name" value="Tyrosine protein kinase receptor tie-1, putative"/>
    <property type="match status" value="1"/>
</dbReference>
<name>A0A6J8E358_MYTCO</name>
<dbReference type="OrthoDB" id="6160251at2759"/>
<organism evidence="7 8">
    <name type="scientific">Mytilus coruscus</name>
    <name type="common">Sea mussel</name>
    <dbReference type="NCBI Taxonomy" id="42192"/>
    <lineage>
        <taxon>Eukaryota</taxon>
        <taxon>Metazoa</taxon>
        <taxon>Spiralia</taxon>
        <taxon>Lophotrochozoa</taxon>
        <taxon>Mollusca</taxon>
        <taxon>Bivalvia</taxon>
        <taxon>Autobranchia</taxon>
        <taxon>Pteriomorphia</taxon>
        <taxon>Mytilida</taxon>
        <taxon>Mytiloidea</taxon>
        <taxon>Mytilidae</taxon>
        <taxon>Mytilinae</taxon>
        <taxon>Mytilus</taxon>
    </lineage>
</organism>
<dbReference type="PANTHER" id="PTHR24043">
    <property type="entry name" value="SCAVENGER RECEPTOR CLASS F"/>
    <property type="match status" value="1"/>
</dbReference>
<evidence type="ECO:0000256" key="1">
    <source>
        <dbReference type="ARBA" id="ARBA00022536"/>
    </source>
</evidence>
<evidence type="ECO:0000313" key="8">
    <source>
        <dbReference type="Proteomes" id="UP000507470"/>
    </source>
</evidence>
<dbReference type="PROSITE" id="PS01186">
    <property type="entry name" value="EGF_2"/>
    <property type="match status" value="1"/>
</dbReference>
<dbReference type="GO" id="GO:0005044">
    <property type="term" value="F:scavenger receptor activity"/>
    <property type="evidence" value="ECO:0007669"/>
    <property type="project" value="InterPro"/>
</dbReference>
<keyword evidence="1" id="KW-0245">EGF-like domain</keyword>
<evidence type="ECO:0000259" key="6">
    <source>
        <dbReference type="PROSITE" id="PS01186"/>
    </source>
</evidence>
<keyword evidence="5" id="KW-1133">Transmembrane helix</keyword>
<dbReference type="InterPro" id="IPR000742">
    <property type="entry name" value="EGF"/>
</dbReference>
<sequence length="247" mass="26975">MLQAGKGNVVRNISKDALTVECCPNFIEKNGICEPCPDGTYGKSCKDNCSLGYYGKECKSKCICSSFQECDIIFGCVCQGGFTGNKCDIECPSGHFGVNCTEQCDCPYNAVCNPIDGTCSCPIGYFSPKCEETNQTESSHLTVYIGMASALLVLVCIVAAIVRIKQKVCRFMRSNKRTGSKMKLQIRKNIPTKSEGHTQNESVEACSNNLKPHAQPFLCELDNGYCEISEVSISNHTRQSDQIDSTS</sequence>
<evidence type="ECO:0000313" key="7">
    <source>
        <dbReference type="EMBL" id="CAC5415249.1"/>
    </source>
</evidence>
<evidence type="ECO:0000256" key="3">
    <source>
        <dbReference type="ARBA" id="ARBA00022737"/>
    </source>
</evidence>
<evidence type="ECO:0000256" key="5">
    <source>
        <dbReference type="SAM" id="Phobius"/>
    </source>
</evidence>